<evidence type="ECO:0000313" key="1">
    <source>
        <dbReference type="EMBL" id="MBC1305542.1"/>
    </source>
</evidence>
<dbReference type="RefSeq" id="WP_162470533.1">
    <property type="nucleotide sequence ID" value="NZ_JACKZP010000270.1"/>
</dbReference>
<proteinExistence type="predicted"/>
<keyword evidence="2" id="KW-1185">Reference proteome</keyword>
<geneLocation type="plasmid" evidence="1">
    <name>pN2B-A</name>
</geneLocation>
<evidence type="ECO:0000313" key="2">
    <source>
        <dbReference type="Proteomes" id="UP000570851"/>
    </source>
</evidence>
<comment type="caution">
    <text evidence="1">The sequence shown here is derived from an EMBL/GenBank/DDBJ whole genome shotgun (WGS) entry which is preliminary data.</text>
</comment>
<dbReference type="GeneID" id="62347937"/>
<organism evidence="1 2">
    <name type="scientific">Trichormus variabilis N2B</name>
    <dbReference type="NCBI Taxonomy" id="2681315"/>
    <lineage>
        <taxon>Bacteria</taxon>
        <taxon>Bacillati</taxon>
        <taxon>Cyanobacteriota</taxon>
        <taxon>Cyanophyceae</taxon>
        <taxon>Nostocales</taxon>
        <taxon>Nostocaceae</taxon>
        <taxon>Trichormus</taxon>
    </lineage>
</organism>
<protein>
    <submittedName>
        <fullName evidence="1">Uncharacterized protein</fullName>
    </submittedName>
</protein>
<name>A0ABR6SGK4_ANAVA</name>
<keyword evidence="1" id="KW-0614">Plasmid</keyword>
<dbReference type="EMBL" id="JACKZP010000270">
    <property type="protein sequence ID" value="MBC1305542.1"/>
    <property type="molecule type" value="Genomic_DNA"/>
</dbReference>
<reference evidence="1 2" key="1">
    <citation type="submission" date="2019-11" db="EMBL/GenBank/DDBJ databases">
        <title>Comparison of genomes from free-living endosymbiotic cyanobacteria isolated from Azolla.</title>
        <authorList>
            <person name="Thiel T."/>
            <person name="Pratte B."/>
        </authorList>
    </citation>
    <scope>NUCLEOTIDE SEQUENCE [LARGE SCALE GENOMIC DNA]</scope>
    <source>
        <strain evidence="1 2">N2B</strain>
        <plasmid evidence="1">pN2B-A</plasmid>
    </source>
</reference>
<accession>A0ABR6SGK4</accession>
<sequence>MVFLGRSPSYSLTLYFFQGNFVPISVNAENTRYIISRPALIRKITTSLFIGKVVESSDNSRLAIA</sequence>
<dbReference type="Proteomes" id="UP000570851">
    <property type="component" value="Unassembled WGS sequence"/>
</dbReference>
<gene>
    <name evidence="1" type="ORF">GNE12_27000</name>
</gene>